<protein>
    <submittedName>
        <fullName evidence="1">Uncharacterized protein</fullName>
    </submittedName>
</protein>
<proteinExistence type="predicted"/>
<dbReference type="EMBL" id="JAYMYQ010000006">
    <property type="protein sequence ID" value="KAK7324051.1"/>
    <property type="molecule type" value="Genomic_DNA"/>
</dbReference>
<comment type="caution">
    <text evidence="1">The sequence shown here is derived from an EMBL/GenBank/DDBJ whole genome shotgun (WGS) entry which is preliminary data.</text>
</comment>
<evidence type="ECO:0000313" key="2">
    <source>
        <dbReference type="Proteomes" id="UP001367508"/>
    </source>
</evidence>
<name>A0AAN9Q6L6_CANGL</name>
<organism evidence="1 2">
    <name type="scientific">Canavalia gladiata</name>
    <name type="common">Sword bean</name>
    <name type="synonym">Dolichos gladiatus</name>
    <dbReference type="NCBI Taxonomy" id="3824"/>
    <lineage>
        <taxon>Eukaryota</taxon>
        <taxon>Viridiplantae</taxon>
        <taxon>Streptophyta</taxon>
        <taxon>Embryophyta</taxon>
        <taxon>Tracheophyta</taxon>
        <taxon>Spermatophyta</taxon>
        <taxon>Magnoliopsida</taxon>
        <taxon>eudicotyledons</taxon>
        <taxon>Gunneridae</taxon>
        <taxon>Pentapetalae</taxon>
        <taxon>rosids</taxon>
        <taxon>fabids</taxon>
        <taxon>Fabales</taxon>
        <taxon>Fabaceae</taxon>
        <taxon>Papilionoideae</taxon>
        <taxon>50 kb inversion clade</taxon>
        <taxon>NPAAA clade</taxon>
        <taxon>indigoferoid/millettioid clade</taxon>
        <taxon>Phaseoleae</taxon>
        <taxon>Canavalia</taxon>
    </lineage>
</organism>
<gene>
    <name evidence="1" type="ORF">VNO77_27565</name>
</gene>
<dbReference type="AlphaFoldDB" id="A0AAN9Q6L6"/>
<dbReference type="Proteomes" id="UP001367508">
    <property type="component" value="Unassembled WGS sequence"/>
</dbReference>
<reference evidence="1 2" key="1">
    <citation type="submission" date="2024-01" db="EMBL/GenBank/DDBJ databases">
        <title>The genomes of 5 underutilized Papilionoideae crops provide insights into root nodulation and disease resistanc.</title>
        <authorList>
            <person name="Jiang F."/>
        </authorList>
    </citation>
    <scope>NUCLEOTIDE SEQUENCE [LARGE SCALE GENOMIC DNA]</scope>
    <source>
        <strain evidence="1">LVBAO_FW01</strain>
        <tissue evidence="1">Leaves</tissue>
    </source>
</reference>
<keyword evidence="2" id="KW-1185">Reference proteome</keyword>
<sequence>MIREFSQEVVRLDGKEKTPLGLAIHHSLTAISGKAMKFDYMLHEDDLGKMHVDRNPAYLWTEKISCDLEELIAFALSFVDKCSDFVG</sequence>
<accession>A0AAN9Q6L6</accession>
<evidence type="ECO:0000313" key="1">
    <source>
        <dbReference type="EMBL" id="KAK7324051.1"/>
    </source>
</evidence>